<evidence type="ECO:0000313" key="5">
    <source>
        <dbReference type="EMBL" id="WYJ77309.1"/>
    </source>
</evidence>
<keyword evidence="6" id="KW-1185">Reference proteome</keyword>
<dbReference type="InterPro" id="IPR036388">
    <property type="entry name" value="WH-like_DNA-bd_sf"/>
</dbReference>
<dbReference type="Gene3D" id="1.10.10.10">
    <property type="entry name" value="Winged helix-like DNA-binding domain superfamily/Winged helix DNA-binding domain"/>
    <property type="match status" value="1"/>
</dbReference>
<dbReference type="PANTHER" id="PTHR42756:SF2">
    <property type="entry name" value="MARR FAMILY REGULATORY PROTEIN"/>
    <property type="match status" value="1"/>
</dbReference>
<name>A0ABZ2SNE6_9ENTE</name>
<dbReference type="Proteomes" id="UP000664701">
    <property type="component" value="Chromosome"/>
</dbReference>
<keyword evidence="1" id="KW-0805">Transcription regulation</keyword>
<evidence type="ECO:0000256" key="2">
    <source>
        <dbReference type="ARBA" id="ARBA00023125"/>
    </source>
</evidence>
<dbReference type="RefSeq" id="WP_207940546.1">
    <property type="nucleotide sequence ID" value="NZ_CP147251.1"/>
</dbReference>
<keyword evidence="2" id="KW-0238">DNA-binding</keyword>
<reference evidence="5 6" key="2">
    <citation type="submission" date="2024-03" db="EMBL/GenBank/DDBJ databases">
        <title>The Genome Sequence of Enterococcus sp. DIV2402.</title>
        <authorList>
            <consortium name="The Broad Institute Genomics Platform"/>
            <consortium name="The Broad Institute Microbial Omics Core"/>
            <consortium name="The Broad Institute Genomic Center for Infectious Diseases"/>
            <person name="Earl A."/>
            <person name="Manson A."/>
            <person name="Gilmore M."/>
            <person name="Schwartman J."/>
            <person name="Shea T."/>
            <person name="Abouelleil A."/>
            <person name="Cao P."/>
            <person name="Chapman S."/>
            <person name="Cusick C."/>
            <person name="Young S."/>
            <person name="Neafsey D."/>
            <person name="Nusbaum C."/>
            <person name="Birren B."/>
        </authorList>
    </citation>
    <scope>NUCLEOTIDE SEQUENCE [LARGE SCALE GENOMIC DNA]</scope>
    <source>
        <strain evidence="5 6">DIV2402</strain>
    </source>
</reference>
<feature type="domain" description="HTH marR-type" evidence="4">
    <location>
        <begin position="3"/>
        <end position="135"/>
    </location>
</feature>
<dbReference type="PRINTS" id="PR00598">
    <property type="entry name" value="HTHMARR"/>
</dbReference>
<dbReference type="PROSITE" id="PS50995">
    <property type="entry name" value="HTH_MARR_2"/>
    <property type="match status" value="1"/>
</dbReference>
<dbReference type="SMART" id="SM00347">
    <property type="entry name" value="HTH_MARR"/>
    <property type="match status" value="1"/>
</dbReference>
<evidence type="ECO:0000313" key="6">
    <source>
        <dbReference type="Proteomes" id="UP000664701"/>
    </source>
</evidence>
<evidence type="ECO:0000259" key="4">
    <source>
        <dbReference type="PROSITE" id="PS50995"/>
    </source>
</evidence>
<protein>
    <recommendedName>
        <fullName evidence="4">HTH marR-type domain-containing protein</fullName>
    </recommendedName>
</protein>
<dbReference type="InterPro" id="IPR036390">
    <property type="entry name" value="WH_DNA-bd_sf"/>
</dbReference>
<dbReference type="InterPro" id="IPR000835">
    <property type="entry name" value="HTH_MarR-typ"/>
</dbReference>
<reference evidence="5 6" key="1">
    <citation type="submission" date="2021-03" db="EMBL/GenBank/DDBJ databases">
        <authorList>
            <person name="Gilmore M.S."/>
            <person name="Schwartzman J."/>
            <person name="Van Tyne D."/>
            <person name="Martin M."/>
            <person name="Earl A.M."/>
            <person name="Manson A.L."/>
            <person name="Straub T."/>
            <person name="Salamzade R."/>
            <person name="Saavedra J."/>
            <person name="Lebreton F."/>
            <person name="Prichula J."/>
            <person name="Schaufler K."/>
            <person name="Gaca A."/>
            <person name="Sgardioli B."/>
            <person name="Wagenaar J."/>
            <person name="Strong T."/>
        </authorList>
    </citation>
    <scope>NUCLEOTIDE SEQUENCE [LARGE SCALE GENOMIC DNA]</scope>
    <source>
        <strain evidence="5 6">DIV2402</strain>
    </source>
</reference>
<evidence type="ECO:0000256" key="3">
    <source>
        <dbReference type="ARBA" id="ARBA00023163"/>
    </source>
</evidence>
<dbReference type="PANTHER" id="PTHR42756">
    <property type="entry name" value="TRANSCRIPTIONAL REGULATOR, MARR"/>
    <property type="match status" value="1"/>
</dbReference>
<dbReference type="SUPFAM" id="SSF46785">
    <property type="entry name" value="Winged helix' DNA-binding domain"/>
    <property type="match status" value="1"/>
</dbReference>
<dbReference type="EMBL" id="CP147251">
    <property type="protein sequence ID" value="WYJ77309.1"/>
    <property type="molecule type" value="Genomic_DNA"/>
</dbReference>
<keyword evidence="3" id="KW-0804">Transcription</keyword>
<gene>
    <name evidence="5" type="ORF">DOK78_001947</name>
</gene>
<evidence type="ECO:0000256" key="1">
    <source>
        <dbReference type="ARBA" id="ARBA00023015"/>
    </source>
</evidence>
<organism evidence="5 6">
    <name type="scientific">Candidatus Enterococcus lowellii</name>
    <dbReference type="NCBI Taxonomy" id="2230877"/>
    <lineage>
        <taxon>Bacteria</taxon>
        <taxon>Bacillati</taxon>
        <taxon>Bacillota</taxon>
        <taxon>Bacilli</taxon>
        <taxon>Lactobacillales</taxon>
        <taxon>Enterococcaceae</taxon>
        <taxon>Enterococcus</taxon>
    </lineage>
</organism>
<dbReference type="Pfam" id="PF01047">
    <property type="entry name" value="MarR"/>
    <property type="match status" value="1"/>
</dbReference>
<proteinExistence type="predicted"/>
<accession>A0ABZ2SNE6</accession>
<sequence length="137" mass="16009">MNDIALFRLIGSISRQATTDMNQYAATYQLDNNLFLYVIRIVENEGISQSELAQLVKIDKTTLSRALKKLEIENYLIRKTNPMNKKFNQLFPTPKAQEIYQTLHTLESYYIQQALQQLTLEEKQLLNQLLQKINLTN</sequence>